<keyword evidence="2" id="KW-1185">Reference proteome</keyword>
<name>A0A9W7DN88_AMBMO</name>
<dbReference type="Proteomes" id="UP001165063">
    <property type="component" value="Unassembled WGS sequence"/>
</dbReference>
<organism evidence="1 2">
    <name type="scientific">Ambrosiozyma monospora</name>
    <name type="common">Yeast</name>
    <name type="synonym">Endomycopsis monosporus</name>
    <dbReference type="NCBI Taxonomy" id="43982"/>
    <lineage>
        <taxon>Eukaryota</taxon>
        <taxon>Fungi</taxon>
        <taxon>Dikarya</taxon>
        <taxon>Ascomycota</taxon>
        <taxon>Saccharomycotina</taxon>
        <taxon>Pichiomycetes</taxon>
        <taxon>Pichiales</taxon>
        <taxon>Pichiaceae</taxon>
        <taxon>Ambrosiozyma</taxon>
    </lineage>
</organism>
<gene>
    <name evidence="1" type="ORF">Amon01_000729400</name>
</gene>
<reference evidence="1" key="1">
    <citation type="submission" date="2023-04" db="EMBL/GenBank/DDBJ databases">
        <title>Ambrosiozyma monospora NBRC 1965.</title>
        <authorList>
            <person name="Ichikawa N."/>
            <person name="Sato H."/>
            <person name="Tonouchi N."/>
        </authorList>
    </citation>
    <scope>NUCLEOTIDE SEQUENCE</scope>
    <source>
        <strain evidence="1">NBRC 1965</strain>
    </source>
</reference>
<accession>A0A9W7DN88</accession>
<evidence type="ECO:0000313" key="2">
    <source>
        <dbReference type="Proteomes" id="UP001165063"/>
    </source>
</evidence>
<protein>
    <submittedName>
        <fullName evidence="1">Unnamed protein product</fullName>
    </submittedName>
</protein>
<sequence>MISLKDYICRHCNNNIPNFDEYASGTLTPELETTTNSILIDETDVHIKTRKFIIPVELLKYQEFISVDHEKFMDDLILHLSTQKNPKNLLIEGYTDITNLHNATSATSLVCPGVNTTVQLLKSPIFKVVHLILGSASFYNLLVNCSAYTCNLKFKLWGPIEVHEYKTSRRDNLIYVTKMLFKDIYWAKHCVVIPQNSVVSLSEIFDVNYRSEIKVWSYVRFHLWYR</sequence>
<evidence type="ECO:0000313" key="1">
    <source>
        <dbReference type="EMBL" id="GMG52113.1"/>
    </source>
</evidence>
<proteinExistence type="predicted"/>
<comment type="caution">
    <text evidence="1">The sequence shown here is derived from an EMBL/GenBank/DDBJ whole genome shotgun (WGS) entry which is preliminary data.</text>
</comment>
<dbReference type="EMBL" id="BSXU01005277">
    <property type="protein sequence ID" value="GMG52113.1"/>
    <property type="molecule type" value="Genomic_DNA"/>
</dbReference>
<dbReference type="AlphaFoldDB" id="A0A9W7DN88"/>